<gene>
    <name evidence="2" type="ORF">G7Y89_g6679</name>
</gene>
<proteinExistence type="predicted"/>
<reference evidence="2 3" key="1">
    <citation type="submission" date="2020-03" db="EMBL/GenBank/DDBJ databases">
        <title>Draft Genome Sequence of Cudoniella acicularis.</title>
        <authorList>
            <person name="Buettner E."/>
            <person name="Kellner H."/>
        </authorList>
    </citation>
    <scope>NUCLEOTIDE SEQUENCE [LARGE SCALE GENOMIC DNA]</scope>
    <source>
        <strain evidence="2 3">DSM 108380</strain>
    </source>
</reference>
<accession>A0A8H4W278</accession>
<organism evidence="2 3">
    <name type="scientific">Cudoniella acicularis</name>
    <dbReference type="NCBI Taxonomy" id="354080"/>
    <lineage>
        <taxon>Eukaryota</taxon>
        <taxon>Fungi</taxon>
        <taxon>Dikarya</taxon>
        <taxon>Ascomycota</taxon>
        <taxon>Pezizomycotina</taxon>
        <taxon>Leotiomycetes</taxon>
        <taxon>Helotiales</taxon>
        <taxon>Tricladiaceae</taxon>
        <taxon>Cudoniella</taxon>
    </lineage>
</organism>
<name>A0A8H4W278_9HELO</name>
<evidence type="ECO:0000256" key="1">
    <source>
        <dbReference type="SAM" id="MobiDB-lite"/>
    </source>
</evidence>
<dbReference type="Proteomes" id="UP000566819">
    <property type="component" value="Unassembled WGS sequence"/>
</dbReference>
<protein>
    <submittedName>
        <fullName evidence="2">Uncharacterized protein</fullName>
    </submittedName>
</protein>
<dbReference type="EMBL" id="JAAMPI010000441">
    <property type="protein sequence ID" value="KAF4631453.1"/>
    <property type="molecule type" value="Genomic_DNA"/>
</dbReference>
<comment type="caution">
    <text evidence="2">The sequence shown here is derived from an EMBL/GenBank/DDBJ whole genome shotgun (WGS) entry which is preliminary data.</text>
</comment>
<feature type="region of interest" description="Disordered" evidence="1">
    <location>
        <begin position="63"/>
        <end position="116"/>
    </location>
</feature>
<dbReference type="AlphaFoldDB" id="A0A8H4W278"/>
<evidence type="ECO:0000313" key="2">
    <source>
        <dbReference type="EMBL" id="KAF4631453.1"/>
    </source>
</evidence>
<sequence length="116" mass="12541">MKEGRIPERPSIVTILPFPSDVVGKAKAGEVTESKNSHDAEWYDAPLSPEANARLYSPTFAGATLSAGQGSDDPDDGNGSGDRQREYSGVISRKSKENFFYGMTGPSQETTDRIQN</sequence>
<keyword evidence="3" id="KW-1185">Reference proteome</keyword>
<evidence type="ECO:0000313" key="3">
    <source>
        <dbReference type="Proteomes" id="UP000566819"/>
    </source>
</evidence>